<dbReference type="EMBL" id="MF405918">
    <property type="protein sequence ID" value="QKU34235.1"/>
    <property type="molecule type" value="Genomic_DNA"/>
</dbReference>
<proteinExistence type="predicted"/>
<feature type="region of interest" description="Disordered" evidence="1">
    <location>
        <begin position="172"/>
        <end position="233"/>
    </location>
</feature>
<dbReference type="Pfam" id="PF23827">
    <property type="entry name" value="DUF7197"/>
    <property type="match status" value="1"/>
</dbReference>
<protein>
    <submittedName>
        <fullName evidence="2">Mg368 protein</fullName>
    </submittedName>
</protein>
<feature type="compositionally biased region" description="Low complexity" evidence="1">
    <location>
        <begin position="208"/>
        <end position="217"/>
    </location>
</feature>
<reference evidence="2" key="2">
    <citation type="journal article" date="2018" name="Nat. Commun.">
        <title>Tailed giant Tupanvirus possesses the most complete translational apparatus of the known virosphere.</title>
        <authorList>
            <person name="Abrahao J."/>
            <person name="Silva L."/>
            <person name="Silva L.S."/>
            <person name="Khalil J.Y.B."/>
            <person name="Rodrigues R."/>
            <person name="Arantes T."/>
            <person name="Assis F."/>
            <person name="Boratto P."/>
            <person name="Andrade M."/>
            <person name="Kroon E.G."/>
            <person name="Ribeiro B."/>
            <person name="Bergier I."/>
            <person name="Seligmann H."/>
            <person name="Ghigo E."/>
            <person name="Colson P."/>
            <person name="Levasseur A."/>
            <person name="Kroemer G."/>
            <person name="Raoult D."/>
            <person name="La Scola B."/>
        </authorList>
    </citation>
    <scope>NUCLEOTIDE SEQUENCE [LARGE SCALE GENOMIC DNA]</scope>
    <source>
        <strain evidence="2">Deep ocean</strain>
    </source>
</reference>
<reference evidence="2" key="1">
    <citation type="submission" date="2017-06" db="EMBL/GenBank/DDBJ databases">
        <authorList>
            <person name="Assis F.L."/>
            <person name="Abrahao J.S."/>
            <person name="Silva L."/>
            <person name="Khalil J.B."/>
            <person name="Rodrigues R."/>
            <person name="Silva L.S."/>
            <person name="Boratto P."/>
            <person name="Andrade M."/>
            <person name="Kroon E.G."/>
            <person name="Ribeiro B."/>
            <person name="Bergier I."/>
            <person name="Seligmann H."/>
            <person name="Ghigo E."/>
            <person name="Colson P."/>
            <person name="Levasseur A."/>
            <person name="Raoult D."/>
            <person name="Scola B.L."/>
        </authorList>
    </citation>
    <scope>NUCLEOTIDE SEQUENCE</scope>
    <source>
        <strain evidence="2">Deep ocean</strain>
    </source>
</reference>
<evidence type="ECO:0000313" key="2">
    <source>
        <dbReference type="EMBL" id="QKU34235.1"/>
    </source>
</evidence>
<dbReference type="InterPro" id="IPR055621">
    <property type="entry name" value="DUF7197"/>
</dbReference>
<organism evidence="2">
    <name type="scientific">Tupanvirus deep ocean</name>
    <dbReference type="NCBI Taxonomy" id="2126984"/>
    <lineage>
        <taxon>Viruses</taxon>
        <taxon>Varidnaviria</taxon>
        <taxon>Bamfordvirae</taxon>
        <taxon>Nucleocytoviricota</taxon>
        <taxon>Megaviricetes</taxon>
        <taxon>Imitervirales</taxon>
        <taxon>Mimiviridae</taxon>
        <taxon>Megamimivirinae</taxon>
        <taxon>Tupanvirus</taxon>
        <taxon>Tupanvirus altamarinense</taxon>
    </lineage>
</organism>
<dbReference type="RefSeq" id="YP_010780856.1">
    <property type="nucleotide sequence ID" value="NC_075038.1"/>
</dbReference>
<sequence length="250" mass="28898">MSMNKSEDFKSATDEKFTSKEKDILEKNKKFFSADRKYVQAMLDIIDGNSDISIRVLDWFVANYSKKNNTTYKTKVNGVDSLFNVNIEYKNQLNGYSKQYFDPFCRKKKVIYTYRATDGGKEINFVSSIGQLNFFQWAIRNKVIKYVQMHLKEIEEDMKETSRLNKEKKLAALASASNESDSDDDNQRNDDPDPIICSSDKINSVHISPARKSSNSKSDSESRSRRQQLSKSVYDYGIKKSNVPIKLDFE</sequence>
<evidence type="ECO:0000256" key="1">
    <source>
        <dbReference type="SAM" id="MobiDB-lite"/>
    </source>
</evidence>
<accession>A0A6N1NGB7</accession>
<dbReference type="KEGG" id="vg:80517547"/>
<name>A0A6N1NGB7_9VIRU</name>
<dbReference type="GeneID" id="80517547"/>